<dbReference type="PANTHER" id="PTHR43673">
    <property type="entry name" value="NAD(P)H NITROREDUCTASE YDGI-RELATED"/>
    <property type="match status" value="1"/>
</dbReference>
<accession>A0A6M0Q898</accession>
<keyword evidence="4" id="KW-0288">FMN</keyword>
<reference evidence="7 8" key="1">
    <citation type="submission" date="2020-02" db="EMBL/GenBank/DDBJ databases">
        <title>Bacillus aquiflavi sp. nov., isolated from yellow water of strong flavor Chinese baijiu in Yibin region of China.</title>
        <authorList>
            <person name="Xie J."/>
        </authorList>
    </citation>
    <scope>NUCLEOTIDE SEQUENCE [LARGE SCALE GENOMIC DNA]</scope>
    <source>
        <strain evidence="7 8">SA4</strain>
    </source>
</reference>
<dbReference type="EMBL" id="JAAIWM010000004">
    <property type="protein sequence ID" value="NEY72507.1"/>
    <property type="molecule type" value="Genomic_DNA"/>
</dbReference>
<evidence type="ECO:0000256" key="5">
    <source>
        <dbReference type="ARBA" id="ARBA00023002"/>
    </source>
</evidence>
<name>A0A6M0Q898_9BACI</name>
<evidence type="ECO:0000256" key="4">
    <source>
        <dbReference type="ARBA" id="ARBA00022643"/>
    </source>
</evidence>
<keyword evidence="5" id="KW-0560">Oxidoreductase</keyword>
<keyword evidence="3" id="KW-0285">Flavoprotein</keyword>
<sequence length="199" mass="22799">MEVAMMSRENEQLFFDVIERRASVRSFKQKEIPETYIKRLLETAISAPSSGNMQPWEFIIIKKENQKHELVKCTYFGYFSKGENYQTWIAYAGLIIVVCANLKRTCARYGVDGKEWAPIDVAAATENILLAATSLGLAGCWVGGFDEQKLKEYLNIPSYVKPIGMVPIGFPKGTTTRKYRMDLKWLTHDGVYNQPYFKE</sequence>
<dbReference type="InterPro" id="IPR000415">
    <property type="entry name" value="Nitroreductase-like"/>
</dbReference>
<comment type="similarity">
    <text evidence="2">Belongs to the nitroreductase family.</text>
</comment>
<gene>
    <name evidence="7" type="ORF">G4D63_12290</name>
</gene>
<dbReference type="RefSeq" id="WP_163179979.1">
    <property type="nucleotide sequence ID" value="NZ_JAAIWM010000004.1"/>
</dbReference>
<dbReference type="Gene3D" id="3.40.109.10">
    <property type="entry name" value="NADH Oxidase"/>
    <property type="match status" value="1"/>
</dbReference>
<comment type="cofactor">
    <cofactor evidence="1">
        <name>FMN</name>
        <dbReference type="ChEBI" id="CHEBI:58210"/>
    </cofactor>
</comment>
<feature type="domain" description="Nitroreductase" evidence="6">
    <location>
        <begin position="18"/>
        <end position="169"/>
    </location>
</feature>
<organism evidence="7 8">
    <name type="scientific">Bacillus mesophilus</name>
    <dbReference type="NCBI Taxonomy" id="1808955"/>
    <lineage>
        <taxon>Bacteria</taxon>
        <taxon>Bacillati</taxon>
        <taxon>Bacillota</taxon>
        <taxon>Bacilli</taxon>
        <taxon>Bacillales</taxon>
        <taxon>Bacillaceae</taxon>
        <taxon>Bacillus</taxon>
    </lineage>
</organism>
<evidence type="ECO:0000256" key="2">
    <source>
        <dbReference type="ARBA" id="ARBA00007118"/>
    </source>
</evidence>
<dbReference type="Pfam" id="PF00881">
    <property type="entry name" value="Nitroreductase"/>
    <property type="match status" value="1"/>
</dbReference>
<evidence type="ECO:0000256" key="3">
    <source>
        <dbReference type="ARBA" id="ARBA00022630"/>
    </source>
</evidence>
<proteinExistence type="inferred from homology"/>
<evidence type="ECO:0000256" key="1">
    <source>
        <dbReference type="ARBA" id="ARBA00001917"/>
    </source>
</evidence>
<dbReference type="GO" id="GO:0016491">
    <property type="term" value="F:oxidoreductase activity"/>
    <property type="evidence" value="ECO:0007669"/>
    <property type="project" value="UniProtKB-KW"/>
</dbReference>
<dbReference type="SUPFAM" id="SSF55469">
    <property type="entry name" value="FMN-dependent nitroreductase-like"/>
    <property type="match status" value="1"/>
</dbReference>
<evidence type="ECO:0000259" key="6">
    <source>
        <dbReference type="Pfam" id="PF00881"/>
    </source>
</evidence>
<dbReference type="PANTHER" id="PTHR43673:SF2">
    <property type="entry name" value="NITROREDUCTASE"/>
    <property type="match status" value="1"/>
</dbReference>
<keyword evidence="8" id="KW-1185">Reference proteome</keyword>
<dbReference type="Proteomes" id="UP000481043">
    <property type="component" value="Unassembled WGS sequence"/>
</dbReference>
<evidence type="ECO:0000313" key="7">
    <source>
        <dbReference type="EMBL" id="NEY72507.1"/>
    </source>
</evidence>
<dbReference type="InterPro" id="IPR029479">
    <property type="entry name" value="Nitroreductase"/>
</dbReference>
<dbReference type="AlphaFoldDB" id="A0A6M0Q898"/>
<comment type="caution">
    <text evidence="7">The sequence shown here is derived from an EMBL/GenBank/DDBJ whole genome shotgun (WGS) entry which is preliminary data.</text>
</comment>
<evidence type="ECO:0000313" key="8">
    <source>
        <dbReference type="Proteomes" id="UP000481043"/>
    </source>
</evidence>
<protein>
    <submittedName>
        <fullName evidence="7">Nitroreductase family protein</fullName>
    </submittedName>
</protein>